<dbReference type="InParanoid" id="W2S8D0"/>
<dbReference type="VEuPathDB" id="FungiDB:HMPREF1541_09836"/>
<dbReference type="Pfam" id="PF10199">
    <property type="entry name" value="Adaptin_binding"/>
    <property type="match status" value="1"/>
</dbReference>
<sequence>MAPAAATLSQLRLLILSPTASSKSDPSPFPPVLHHLTGSLPSTDLSSYAGYTSHPPLRLRTKYYSKDVSLWCDELPSVAGQAMASIKPTGNSTDSTADPQQTEVPDEVQDLQEWEDTMCSPAAVEVRSVIGGIVLVLPVDAARASAQEQSESFMPYIRAAHRLREAVEDLSAGRDVASVLILQHRSPPAGGATGSSRQPDKMLPDIANDLETRTIADDMLGWDVVHWSGHIGKSPATDSGADDRNEFGEKVGIARVVEVLEGIDWSAAPGFDDATEDDEDGLGIVGEDKFKGLDHELQQEMLGLKLSMLDHEGQDNDASDGEDVSLEQMDTLRNRVLAVRDTVAGMPESQKQAFAKREIDRIMRAL</sequence>
<evidence type="ECO:0000256" key="1">
    <source>
        <dbReference type="SAM" id="SignalP"/>
    </source>
</evidence>
<dbReference type="GO" id="GO:0016192">
    <property type="term" value="P:vesicle-mediated transport"/>
    <property type="evidence" value="ECO:0007669"/>
    <property type="project" value="InterPro"/>
</dbReference>
<accession>W2S8D0</accession>
<keyword evidence="1" id="KW-0732">Signal</keyword>
<evidence type="ECO:0000313" key="2">
    <source>
        <dbReference type="EMBL" id="ETN44961.1"/>
    </source>
</evidence>
<dbReference type="AlphaFoldDB" id="W2S8D0"/>
<evidence type="ECO:0000313" key="3">
    <source>
        <dbReference type="Proteomes" id="UP000030752"/>
    </source>
</evidence>
<dbReference type="PANTHER" id="PTHR28043">
    <property type="entry name" value="INCREASED RECOMBINATION CENTERS PROTEIN 6"/>
    <property type="match status" value="1"/>
</dbReference>
<dbReference type="GeneID" id="19977175"/>
<reference evidence="2 3" key="1">
    <citation type="submission" date="2013-03" db="EMBL/GenBank/DDBJ databases">
        <title>The Genome Sequence of Phialophora europaea CBS 101466.</title>
        <authorList>
            <consortium name="The Broad Institute Genomics Platform"/>
            <person name="Cuomo C."/>
            <person name="de Hoog S."/>
            <person name="Gorbushina A."/>
            <person name="Walker B."/>
            <person name="Young S.K."/>
            <person name="Zeng Q."/>
            <person name="Gargeya S."/>
            <person name="Fitzgerald M."/>
            <person name="Haas B."/>
            <person name="Abouelleil A."/>
            <person name="Allen A.W."/>
            <person name="Alvarado L."/>
            <person name="Arachchi H.M."/>
            <person name="Berlin A.M."/>
            <person name="Chapman S.B."/>
            <person name="Gainer-Dewar J."/>
            <person name="Goldberg J."/>
            <person name="Griggs A."/>
            <person name="Gujja S."/>
            <person name="Hansen M."/>
            <person name="Howarth C."/>
            <person name="Imamovic A."/>
            <person name="Ireland A."/>
            <person name="Larimer J."/>
            <person name="McCowan C."/>
            <person name="Murphy C."/>
            <person name="Pearson M."/>
            <person name="Poon T.W."/>
            <person name="Priest M."/>
            <person name="Roberts A."/>
            <person name="Saif S."/>
            <person name="Shea T."/>
            <person name="Sisk P."/>
            <person name="Sykes S."/>
            <person name="Wortman J."/>
            <person name="Nusbaum C."/>
            <person name="Birren B."/>
        </authorList>
    </citation>
    <scope>NUCLEOTIDE SEQUENCE [LARGE SCALE GENOMIC DNA]</scope>
    <source>
        <strain evidence="2 3">CBS 101466</strain>
    </source>
</reference>
<dbReference type="OrthoDB" id="10261384at2759"/>
<dbReference type="EMBL" id="KB822713">
    <property type="protein sequence ID" value="ETN44961.1"/>
    <property type="molecule type" value="Genomic_DNA"/>
</dbReference>
<gene>
    <name evidence="2" type="ORF">HMPREF1541_09836</name>
</gene>
<dbReference type="HOGENOM" id="CLU_031716_1_1_1"/>
<feature type="chain" id="PRO_5004824380" evidence="1">
    <location>
        <begin position="23"/>
        <end position="366"/>
    </location>
</feature>
<name>W2S8D0_CYPE1</name>
<organism evidence="2 3">
    <name type="scientific">Cyphellophora europaea (strain CBS 101466)</name>
    <name type="common">Phialophora europaea</name>
    <dbReference type="NCBI Taxonomy" id="1220924"/>
    <lineage>
        <taxon>Eukaryota</taxon>
        <taxon>Fungi</taxon>
        <taxon>Dikarya</taxon>
        <taxon>Ascomycota</taxon>
        <taxon>Pezizomycotina</taxon>
        <taxon>Eurotiomycetes</taxon>
        <taxon>Chaetothyriomycetidae</taxon>
        <taxon>Chaetothyriales</taxon>
        <taxon>Cyphellophoraceae</taxon>
        <taxon>Cyphellophora</taxon>
    </lineage>
</organism>
<keyword evidence="3" id="KW-1185">Reference proteome</keyword>
<protein>
    <submittedName>
        <fullName evidence="2">Uncharacterized protein</fullName>
    </submittedName>
</protein>
<dbReference type="Gene3D" id="3.40.50.11960">
    <property type="match status" value="1"/>
</dbReference>
<dbReference type="GO" id="GO:0030674">
    <property type="term" value="F:protein-macromolecule adaptor activity"/>
    <property type="evidence" value="ECO:0007669"/>
    <property type="project" value="TreeGrafter"/>
</dbReference>
<dbReference type="STRING" id="1220924.W2S8D0"/>
<dbReference type="InterPro" id="IPR034627">
    <property type="entry name" value="Irc6"/>
</dbReference>
<proteinExistence type="predicted"/>
<dbReference type="eggNOG" id="ENOG502RTVH">
    <property type="taxonomic scope" value="Eukaryota"/>
</dbReference>
<dbReference type="Proteomes" id="UP000030752">
    <property type="component" value="Unassembled WGS sequence"/>
</dbReference>
<feature type="signal peptide" evidence="1">
    <location>
        <begin position="1"/>
        <end position="22"/>
    </location>
</feature>
<dbReference type="RefSeq" id="XP_008712731.1">
    <property type="nucleotide sequence ID" value="XM_008714509.1"/>
</dbReference>
<dbReference type="PANTHER" id="PTHR28043:SF1">
    <property type="entry name" value="INCREASED RECOMBINATION CENTERS PROTEIN 6"/>
    <property type="match status" value="1"/>
</dbReference>